<proteinExistence type="predicted"/>
<dbReference type="AlphaFoldDB" id="A0A8G2CIF6"/>
<sequence length="274" mass="29675">MSDPAFLAIRPGNSRLILSIPHAGIEIPAALADRYVSRWQAQADADWWLPQLYDFAEDLDITIIRTAISRSVIDVNRDPSGVSLYPGMATTGLCPTEDFDGRPLYHPGTSPGDDEIAERLAGYFAPYHAALRDAIARVRALHDNIVLFDAHSIRSVIPRLFEGVLPVCNLGTNDGASASRDLLTALAARCGASGFSHITNGRFKGGYITRFYGNPAGGVHAVQLELACRGYIDEPDGAIAPDNWPTAYDAARAAPMRALLRELFDACLQHDLSS</sequence>
<evidence type="ECO:0000313" key="1">
    <source>
        <dbReference type="EMBL" id="SIQ27358.1"/>
    </source>
</evidence>
<comment type="caution">
    <text evidence="1">The sequence shown here is derived from an EMBL/GenBank/DDBJ whole genome shotgun (WGS) entry which is preliminary data.</text>
</comment>
<dbReference type="Pfam" id="PF05013">
    <property type="entry name" value="FGase"/>
    <property type="match status" value="1"/>
</dbReference>
<dbReference type="Proteomes" id="UP000186308">
    <property type="component" value="Unassembled WGS sequence"/>
</dbReference>
<keyword evidence="2" id="KW-1185">Reference proteome</keyword>
<dbReference type="InterPro" id="IPR007709">
    <property type="entry name" value="N-FG_amidohydro"/>
</dbReference>
<organism evidence="1 2">
    <name type="scientific">Acidiphilium rubrum</name>
    <dbReference type="NCBI Taxonomy" id="526"/>
    <lineage>
        <taxon>Bacteria</taxon>
        <taxon>Pseudomonadati</taxon>
        <taxon>Pseudomonadota</taxon>
        <taxon>Alphaproteobacteria</taxon>
        <taxon>Acetobacterales</taxon>
        <taxon>Acidocellaceae</taxon>
        <taxon>Acidiphilium</taxon>
    </lineage>
</organism>
<dbReference type="OrthoDB" id="9802050at2"/>
<dbReference type="RefSeq" id="WP_029311568.1">
    <property type="nucleotide sequence ID" value="NZ_FTNE01000003.1"/>
</dbReference>
<dbReference type="NCBIfam" id="TIGR02017">
    <property type="entry name" value="hutG_amidohyd"/>
    <property type="match status" value="1"/>
</dbReference>
<dbReference type="Gene3D" id="3.40.630.40">
    <property type="entry name" value="Zn-dependent exopeptidases"/>
    <property type="match status" value="1"/>
</dbReference>
<gene>
    <name evidence="1" type="ORF">SAMN05421828_10342</name>
</gene>
<accession>A0A8G2CIF6</accession>
<dbReference type="InterPro" id="IPR010247">
    <property type="entry name" value="HutG_amidohyd"/>
</dbReference>
<evidence type="ECO:0000313" key="2">
    <source>
        <dbReference type="Proteomes" id="UP000186308"/>
    </source>
</evidence>
<protein>
    <submittedName>
        <fullName evidence="1">Formiminoglutamase</fullName>
    </submittedName>
</protein>
<dbReference type="SUPFAM" id="SSF53187">
    <property type="entry name" value="Zn-dependent exopeptidases"/>
    <property type="match status" value="1"/>
</dbReference>
<dbReference type="EMBL" id="FTNE01000003">
    <property type="protein sequence ID" value="SIQ27358.1"/>
    <property type="molecule type" value="Genomic_DNA"/>
</dbReference>
<name>A0A8G2CIF6_ACIRU</name>
<reference evidence="1 2" key="1">
    <citation type="submission" date="2017-01" db="EMBL/GenBank/DDBJ databases">
        <authorList>
            <person name="Varghese N."/>
            <person name="Submissions S."/>
        </authorList>
    </citation>
    <scope>NUCLEOTIDE SEQUENCE [LARGE SCALE GENOMIC DNA]</scope>
    <source>
        <strain evidence="1 2">ATCC 35905</strain>
    </source>
</reference>